<evidence type="ECO:0000313" key="2">
    <source>
        <dbReference type="EMBL" id="GAA0475568.1"/>
    </source>
</evidence>
<dbReference type="Proteomes" id="UP001499895">
    <property type="component" value="Unassembled WGS sequence"/>
</dbReference>
<evidence type="ECO:0008006" key="4">
    <source>
        <dbReference type="Google" id="ProtNLM"/>
    </source>
</evidence>
<gene>
    <name evidence="2" type="ORF">GCM10009544_42040</name>
</gene>
<reference evidence="2 3" key="1">
    <citation type="journal article" date="2019" name="Int. J. Syst. Evol. Microbiol.">
        <title>The Global Catalogue of Microorganisms (GCM) 10K type strain sequencing project: providing services to taxonomists for standard genome sequencing and annotation.</title>
        <authorList>
            <consortium name="The Broad Institute Genomics Platform"/>
            <consortium name="The Broad Institute Genome Sequencing Center for Infectious Disease"/>
            <person name="Wu L."/>
            <person name="Ma J."/>
        </authorList>
    </citation>
    <scope>NUCLEOTIDE SEQUENCE [LARGE SCALE GENOMIC DNA]</scope>
    <source>
        <strain evidence="2 3">JCM 10649</strain>
    </source>
</reference>
<sequence>MRISRTISFLTAPALAGALVLGAVGTATAAQAPGAARTVAQDPPPDDRARITAQVKSLGELSAVAAPVVEFLNEALAAKPDQQKIAALQKKVHAAVDRIAAPQKGTQVASQAKAVDPKADAVAGLKQAVDQLAKETATGKVNGGIDKVLKAVEKLVQTLLNLLSPNGTSADGA</sequence>
<name>A0ABN1AG06_9ACTN</name>
<protein>
    <recommendedName>
        <fullName evidence="4">Small secreted protein</fullName>
    </recommendedName>
</protein>
<comment type="caution">
    <text evidence="2">The sequence shown here is derived from an EMBL/GenBank/DDBJ whole genome shotgun (WGS) entry which is preliminary data.</text>
</comment>
<evidence type="ECO:0000313" key="3">
    <source>
        <dbReference type="Proteomes" id="UP001499895"/>
    </source>
</evidence>
<organism evidence="2 3">
    <name type="scientific">Streptomyces stramineus</name>
    <dbReference type="NCBI Taxonomy" id="173861"/>
    <lineage>
        <taxon>Bacteria</taxon>
        <taxon>Bacillati</taxon>
        <taxon>Actinomycetota</taxon>
        <taxon>Actinomycetes</taxon>
        <taxon>Kitasatosporales</taxon>
        <taxon>Streptomycetaceae</taxon>
        <taxon>Streptomyces</taxon>
    </lineage>
</organism>
<dbReference type="EMBL" id="BAAAHB010000050">
    <property type="protein sequence ID" value="GAA0475568.1"/>
    <property type="molecule type" value="Genomic_DNA"/>
</dbReference>
<feature type="signal peptide" evidence="1">
    <location>
        <begin position="1"/>
        <end position="29"/>
    </location>
</feature>
<evidence type="ECO:0000256" key="1">
    <source>
        <dbReference type="SAM" id="SignalP"/>
    </source>
</evidence>
<keyword evidence="3" id="KW-1185">Reference proteome</keyword>
<proteinExistence type="predicted"/>
<accession>A0ABN1AG06</accession>
<dbReference type="RefSeq" id="WP_344093021.1">
    <property type="nucleotide sequence ID" value="NZ_BAAAHB010000050.1"/>
</dbReference>
<keyword evidence="1" id="KW-0732">Signal</keyword>
<feature type="chain" id="PRO_5045788541" description="Small secreted protein" evidence="1">
    <location>
        <begin position="30"/>
        <end position="173"/>
    </location>
</feature>